<dbReference type="GO" id="GO:0140359">
    <property type="term" value="F:ABC-type transporter activity"/>
    <property type="evidence" value="ECO:0007669"/>
    <property type="project" value="InterPro"/>
</dbReference>
<sequence length="331" mass="37465">MISSLYIQSKFVLRDKIIIISILLPIFLGIFIRVYTPDMMTVGNQIAVIKDDLSDETIKKLREIAIVTEFSDLNEVKERVLVTKDEIIGVVLEHSAGDYKYVLEGNETTRALKDLDVIDNYLRGNNTVNKLSTEILPNSDNEMKYFLMTLTMIIALYMGSTLIAFNIIEENECGINNINKILPVSTKQYIIYKIIVGLIGTILITSVTGVILIGKAYFQYLFLFSLISACCSSCLGLYLGLFSKDLISGIIYIKVILLVFIFVPVIGFIMPNEFTVFKKLFYLIPTYSMFEGFWSIIKFGDVTSMIKNMAIVLAHTVIGYVAYYYISKSLE</sequence>
<keyword evidence="4 5" id="KW-0472">Membrane</keyword>
<evidence type="ECO:0000313" key="8">
    <source>
        <dbReference type="Proteomes" id="UP001056429"/>
    </source>
</evidence>
<evidence type="ECO:0000256" key="4">
    <source>
        <dbReference type="ARBA" id="ARBA00023136"/>
    </source>
</evidence>
<evidence type="ECO:0000256" key="1">
    <source>
        <dbReference type="ARBA" id="ARBA00004141"/>
    </source>
</evidence>
<feature type="transmembrane region" description="Helical" evidence="5">
    <location>
        <begin position="145"/>
        <end position="168"/>
    </location>
</feature>
<dbReference type="RefSeq" id="WP_250858362.1">
    <property type="nucleotide sequence ID" value="NZ_JAGSOJ010000001.1"/>
</dbReference>
<evidence type="ECO:0000259" key="6">
    <source>
        <dbReference type="Pfam" id="PF12698"/>
    </source>
</evidence>
<feature type="domain" description="ABC-2 type transporter transmembrane" evidence="6">
    <location>
        <begin position="17"/>
        <end position="321"/>
    </location>
</feature>
<dbReference type="GO" id="GO:0016020">
    <property type="term" value="C:membrane"/>
    <property type="evidence" value="ECO:0007669"/>
    <property type="project" value="UniProtKB-SubCell"/>
</dbReference>
<dbReference type="AlphaFoldDB" id="A0A9J6P0F8"/>
<accession>A0A9J6P0F8</accession>
<feature type="transmembrane region" description="Helical" evidence="5">
    <location>
        <begin position="251"/>
        <end position="270"/>
    </location>
</feature>
<evidence type="ECO:0000256" key="2">
    <source>
        <dbReference type="ARBA" id="ARBA00022692"/>
    </source>
</evidence>
<name>A0A9J6P0F8_9CLOT</name>
<feature type="transmembrane region" description="Helical" evidence="5">
    <location>
        <begin position="189"/>
        <end position="214"/>
    </location>
</feature>
<reference evidence="7" key="1">
    <citation type="journal article" date="2021" name="mSystems">
        <title>Bacteria and Archaea Synergistically Convert Glycine Betaine to Biogenic Methane in the Formosa Cold Seep of the South China Sea.</title>
        <authorList>
            <person name="Li L."/>
            <person name="Zhang W."/>
            <person name="Zhang S."/>
            <person name="Song L."/>
            <person name="Sun Q."/>
            <person name="Zhang H."/>
            <person name="Xiang H."/>
            <person name="Dong X."/>
        </authorList>
    </citation>
    <scope>NUCLEOTIDE SEQUENCE</scope>
    <source>
        <strain evidence="7">ZWT</strain>
    </source>
</reference>
<feature type="transmembrane region" description="Helical" evidence="5">
    <location>
        <begin position="276"/>
        <end position="297"/>
    </location>
</feature>
<evidence type="ECO:0000256" key="3">
    <source>
        <dbReference type="ARBA" id="ARBA00022989"/>
    </source>
</evidence>
<proteinExistence type="predicted"/>
<keyword evidence="3 5" id="KW-1133">Transmembrane helix</keyword>
<dbReference type="Proteomes" id="UP001056429">
    <property type="component" value="Unassembled WGS sequence"/>
</dbReference>
<comment type="subcellular location">
    <subcellularLocation>
        <location evidence="1">Membrane</location>
        <topology evidence="1">Multi-pass membrane protein</topology>
    </subcellularLocation>
</comment>
<evidence type="ECO:0000313" key="7">
    <source>
        <dbReference type="EMBL" id="MCM1989365.1"/>
    </source>
</evidence>
<dbReference type="EMBL" id="JAGSOJ010000001">
    <property type="protein sequence ID" value="MCM1989365.1"/>
    <property type="molecule type" value="Genomic_DNA"/>
</dbReference>
<feature type="transmembrane region" description="Helical" evidence="5">
    <location>
        <begin position="220"/>
        <end position="239"/>
    </location>
</feature>
<protein>
    <submittedName>
        <fullName evidence="7">ABC transporter permease</fullName>
    </submittedName>
</protein>
<evidence type="ECO:0000256" key="5">
    <source>
        <dbReference type="SAM" id="Phobius"/>
    </source>
</evidence>
<gene>
    <name evidence="7" type="ORF">KDK92_06405</name>
</gene>
<keyword evidence="2 5" id="KW-0812">Transmembrane</keyword>
<feature type="transmembrane region" description="Helical" evidence="5">
    <location>
        <begin position="17"/>
        <end position="35"/>
    </location>
</feature>
<reference evidence="7" key="2">
    <citation type="submission" date="2021-04" db="EMBL/GenBank/DDBJ databases">
        <authorList>
            <person name="Dong X."/>
        </authorList>
    </citation>
    <scope>NUCLEOTIDE SEQUENCE</scope>
    <source>
        <strain evidence="7">ZWT</strain>
    </source>
</reference>
<dbReference type="Pfam" id="PF12698">
    <property type="entry name" value="ABC2_membrane_3"/>
    <property type="match status" value="1"/>
</dbReference>
<dbReference type="InterPro" id="IPR013525">
    <property type="entry name" value="ABC2_TM"/>
</dbReference>
<organism evidence="7 8">
    <name type="scientific">Oceanirhabdus seepicola</name>
    <dbReference type="NCBI Taxonomy" id="2828781"/>
    <lineage>
        <taxon>Bacteria</taxon>
        <taxon>Bacillati</taxon>
        <taxon>Bacillota</taxon>
        <taxon>Clostridia</taxon>
        <taxon>Eubacteriales</taxon>
        <taxon>Clostridiaceae</taxon>
        <taxon>Oceanirhabdus</taxon>
    </lineage>
</organism>
<comment type="caution">
    <text evidence="7">The sequence shown here is derived from an EMBL/GenBank/DDBJ whole genome shotgun (WGS) entry which is preliminary data.</text>
</comment>
<feature type="transmembrane region" description="Helical" evidence="5">
    <location>
        <begin position="309"/>
        <end position="326"/>
    </location>
</feature>
<keyword evidence="8" id="KW-1185">Reference proteome</keyword>